<organism evidence="1">
    <name type="scientific">Spongospora subterranea</name>
    <dbReference type="NCBI Taxonomy" id="70186"/>
    <lineage>
        <taxon>Eukaryota</taxon>
        <taxon>Sar</taxon>
        <taxon>Rhizaria</taxon>
        <taxon>Endomyxa</taxon>
        <taxon>Phytomyxea</taxon>
        <taxon>Plasmodiophorida</taxon>
        <taxon>Plasmodiophoridae</taxon>
        <taxon>Spongospora</taxon>
    </lineage>
</organism>
<dbReference type="EMBL" id="HACM01012125">
    <property type="protein sequence ID" value="CRZ12567.1"/>
    <property type="molecule type" value="Transcribed_RNA"/>
</dbReference>
<name>A0A0H5RG79_9EUKA</name>
<accession>A0A0H5RG79</accession>
<proteinExistence type="predicted"/>
<evidence type="ECO:0000313" key="1">
    <source>
        <dbReference type="EMBL" id="CRZ12567.1"/>
    </source>
</evidence>
<protein>
    <submittedName>
        <fullName evidence="1">Uncharacterized protein</fullName>
    </submittedName>
</protein>
<reference evidence="1" key="1">
    <citation type="submission" date="2015-04" db="EMBL/GenBank/DDBJ databases">
        <title>The genome sequence of the plant pathogenic Rhizarian Plasmodiophora brassicae reveals insights in its biotrophic life cycle and the origin of chitin synthesis.</title>
        <authorList>
            <person name="Schwelm A."/>
            <person name="Fogelqvist J."/>
            <person name="Knaust A."/>
            <person name="Julke S."/>
            <person name="Lilja T."/>
            <person name="Dhandapani V."/>
            <person name="Bonilla-Rosso G."/>
            <person name="Karlsson M."/>
            <person name="Shevchenko A."/>
            <person name="Choi S.R."/>
            <person name="Kim H.G."/>
            <person name="Park J.Y."/>
            <person name="Lim Y.P."/>
            <person name="Ludwig-Muller J."/>
            <person name="Dixelius C."/>
        </authorList>
    </citation>
    <scope>NUCLEOTIDE SEQUENCE</scope>
    <source>
        <tissue evidence="1">Potato root galls</tissue>
    </source>
</reference>
<sequence>MDGFSLAECLSGISRSGLGDASFFDKVVAFIEPRTLSFDPISTSRIAFSLACVRDHIPQLASTFDKLSLQVCNFSRMGYLLIDPIRSYGNCRCIAQYACNWS</sequence>
<dbReference type="AlphaFoldDB" id="A0A0H5RG79"/>